<dbReference type="STRING" id="310782.SAMN05216499_1624"/>
<evidence type="ECO:0000313" key="1">
    <source>
        <dbReference type="EMBL" id="SHN38212.1"/>
    </source>
</evidence>
<dbReference type="EMBL" id="FRBI01000062">
    <property type="protein sequence ID" value="SHN38212.1"/>
    <property type="molecule type" value="Genomic_DNA"/>
</dbReference>
<protein>
    <submittedName>
        <fullName evidence="1">Polyketide cyclase / dehydrase and lipid transport</fullName>
    </submittedName>
</protein>
<dbReference type="InterPro" id="IPR019587">
    <property type="entry name" value="Polyketide_cyclase/dehydratase"/>
</dbReference>
<dbReference type="CDD" id="cd07812">
    <property type="entry name" value="SRPBCC"/>
    <property type="match status" value="1"/>
</dbReference>
<accession>A0A1M7R0W2</accession>
<gene>
    <name evidence="1" type="ORF">SAMN05216499_1624</name>
</gene>
<keyword evidence="2" id="KW-1185">Reference proteome</keyword>
<organism evidence="1 2">
    <name type="scientific">Actinacidiphila paucisporea</name>
    <dbReference type="NCBI Taxonomy" id="310782"/>
    <lineage>
        <taxon>Bacteria</taxon>
        <taxon>Bacillati</taxon>
        <taxon>Actinomycetota</taxon>
        <taxon>Actinomycetes</taxon>
        <taxon>Kitasatosporales</taxon>
        <taxon>Streptomycetaceae</taxon>
        <taxon>Actinacidiphila</taxon>
    </lineage>
</organism>
<dbReference type="OrthoDB" id="4618973at2"/>
<sequence length="150" mass="16752">MDEVSIWVGAAPEAVWAVVADPTRYGEWSPENQGGRWQGGAAPGPGAVFKGTNKRGVVRWSTTCTVLEYDAPKRFTFEVAESRMRWGYRLEPQAGGTLITEWREHAGPLPIPARIITASRLLGRDREQLMVDGMQATLERVKRAVETDRR</sequence>
<dbReference type="RefSeq" id="WP_073503111.1">
    <property type="nucleotide sequence ID" value="NZ_FRBI01000062.1"/>
</dbReference>
<evidence type="ECO:0000313" key="2">
    <source>
        <dbReference type="Proteomes" id="UP000184111"/>
    </source>
</evidence>
<dbReference type="SUPFAM" id="SSF55961">
    <property type="entry name" value="Bet v1-like"/>
    <property type="match status" value="1"/>
</dbReference>
<proteinExistence type="predicted"/>
<dbReference type="Pfam" id="PF10604">
    <property type="entry name" value="Polyketide_cyc2"/>
    <property type="match status" value="1"/>
</dbReference>
<reference evidence="1 2" key="1">
    <citation type="submission" date="2016-11" db="EMBL/GenBank/DDBJ databases">
        <authorList>
            <person name="Jaros S."/>
            <person name="Januszkiewicz K."/>
            <person name="Wedrychowicz H."/>
        </authorList>
    </citation>
    <scope>NUCLEOTIDE SEQUENCE [LARGE SCALE GENOMIC DNA]</scope>
    <source>
        <strain evidence="1 2">CGMCC 4.2025</strain>
    </source>
</reference>
<dbReference type="AlphaFoldDB" id="A0A1M7R0W2"/>
<dbReference type="Gene3D" id="3.30.530.20">
    <property type="match status" value="1"/>
</dbReference>
<dbReference type="Proteomes" id="UP000184111">
    <property type="component" value="Unassembled WGS sequence"/>
</dbReference>
<name>A0A1M7R0W2_9ACTN</name>
<dbReference type="InterPro" id="IPR023393">
    <property type="entry name" value="START-like_dom_sf"/>
</dbReference>